<gene>
    <name evidence="4" type="ORF">A3Q56_01720</name>
</gene>
<feature type="domain" description="NACHT" evidence="3">
    <location>
        <begin position="395"/>
        <end position="560"/>
    </location>
</feature>
<proteinExistence type="inferred from homology"/>
<evidence type="ECO:0000313" key="4">
    <source>
        <dbReference type="EMBL" id="OAF70510.1"/>
    </source>
</evidence>
<dbReference type="EMBL" id="LWCA01000139">
    <property type="protein sequence ID" value="OAF70510.1"/>
    <property type="molecule type" value="Genomic_DNA"/>
</dbReference>
<evidence type="ECO:0000256" key="1">
    <source>
        <dbReference type="ARBA" id="ARBA00005298"/>
    </source>
</evidence>
<evidence type="ECO:0000259" key="2">
    <source>
        <dbReference type="Pfam" id="PF00339"/>
    </source>
</evidence>
<dbReference type="InterPro" id="IPR011021">
    <property type="entry name" value="Arrestin-like_N"/>
</dbReference>
<dbReference type="Gene3D" id="2.60.40.640">
    <property type="match status" value="2"/>
</dbReference>
<dbReference type="InterPro" id="IPR014752">
    <property type="entry name" value="Arrestin-like_C"/>
</dbReference>
<dbReference type="Proteomes" id="UP000078046">
    <property type="component" value="Unassembled WGS sequence"/>
</dbReference>
<evidence type="ECO:0008006" key="6">
    <source>
        <dbReference type="Google" id="ProtNLM"/>
    </source>
</evidence>
<accession>A0A177B8M1</accession>
<comment type="similarity">
    <text evidence="1">Belongs to the arrestin family.</text>
</comment>
<comment type="caution">
    <text evidence="4">The sequence shown here is derived from an EMBL/GenBank/DDBJ whole genome shotgun (WGS) entry which is preliminary data.</text>
</comment>
<name>A0A177B8M1_9BILA</name>
<dbReference type="PANTHER" id="PTHR19871">
    <property type="entry name" value="BETA TRANSDUCIN-RELATED PROTEIN"/>
    <property type="match status" value="1"/>
</dbReference>
<dbReference type="SUPFAM" id="SSF52540">
    <property type="entry name" value="P-loop containing nucleoside triphosphate hydrolases"/>
    <property type="match status" value="1"/>
</dbReference>
<dbReference type="InterPro" id="IPR052752">
    <property type="entry name" value="NACHT-WD_repeat"/>
</dbReference>
<dbReference type="Pfam" id="PF00339">
    <property type="entry name" value="Arrestin_N"/>
    <property type="match status" value="1"/>
</dbReference>
<evidence type="ECO:0000313" key="5">
    <source>
        <dbReference type="Proteomes" id="UP000078046"/>
    </source>
</evidence>
<feature type="domain" description="Arrestin-like N-terminal" evidence="2">
    <location>
        <begin position="710"/>
        <end position="831"/>
    </location>
</feature>
<dbReference type="OrthoDB" id="8063408at2759"/>
<evidence type="ECO:0000259" key="3">
    <source>
        <dbReference type="Pfam" id="PF05729"/>
    </source>
</evidence>
<dbReference type="InterPro" id="IPR014756">
    <property type="entry name" value="Ig_E-set"/>
</dbReference>
<protein>
    <recommendedName>
        <fullName evidence="6">NACHT domain-containing protein</fullName>
    </recommendedName>
</protein>
<dbReference type="AlphaFoldDB" id="A0A177B8M1"/>
<organism evidence="4 5">
    <name type="scientific">Intoshia linei</name>
    <dbReference type="NCBI Taxonomy" id="1819745"/>
    <lineage>
        <taxon>Eukaryota</taxon>
        <taxon>Metazoa</taxon>
        <taxon>Spiralia</taxon>
        <taxon>Lophotrochozoa</taxon>
        <taxon>Mesozoa</taxon>
        <taxon>Orthonectida</taxon>
        <taxon>Rhopaluridae</taxon>
        <taxon>Intoshia</taxon>
    </lineage>
</organism>
<keyword evidence="5" id="KW-1185">Reference proteome</keyword>
<reference evidence="4 5" key="1">
    <citation type="submission" date="2016-04" db="EMBL/GenBank/DDBJ databases">
        <title>The genome of Intoshia linei affirms orthonectids as highly simplified spiralians.</title>
        <authorList>
            <person name="Mikhailov K.V."/>
            <person name="Slusarev G.S."/>
            <person name="Nikitin M.A."/>
            <person name="Logacheva M.D."/>
            <person name="Penin A."/>
            <person name="Aleoshin V."/>
            <person name="Panchin Y.V."/>
        </authorList>
    </citation>
    <scope>NUCLEOTIDE SEQUENCE [LARGE SCALE GENOMIC DNA]</scope>
    <source>
        <strain evidence="4">Intl2013</strain>
        <tissue evidence="4">Whole animal</tissue>
    </source>
</reference>
<dbReference type="Gene3D" id="3.40.50.300">
    <property type="entry name" value="P-loop containing nucleotide triphosphate hydrolases"/>
    <property type="match status" value="1"/>
</dbReference>
<dbReference type="InterPro" id="IPR027417">
    <property type="entry name" value="P-loop_NTPase"/>
</dbReference>
<dbReference type="SUPFAM" id="SSF81296">
    <property type="entry name" value="E set domains"/>
    <property type="match status" value="1"/>
</dbReference>
<dbReference type="PANTHER" id="PTHR19871:SF14">
    <property type="entry name" value="DUF4062 DOMAIN-CONTAINING PROTEIN"/>
    <property type="match status" value="1"/>
</dbReference>
<sequence>MGAVKYPCPFCLFDATDKSYHYIKIKWPEKPEVGVIDQFNFKKPPLISNSKLILLPLYIKLGLVKQFLTRLHKISVLSKLTVAEKAISILKKIFPEISDSKLIKGILNGPQIKKLLKSCEFRLFLSNDQLYAFKCFENVEQFFGNYRSEYWRILLEELISFDEMNYLYSIKVHIIDAHANLFVRNCGAFSDKKGERFHQTLRIYEQRFHKTNLKNMVFTNREVNYGILNNENADKQCLVYSRTIEKLNTQLSIAIAFMDLNGITINKVSQRLLYKLKLKLKKHLPKNNFFKYKVTWDSNNGIDINTHDEYISNFCNNFQSNIMEMITEAYTHQSKFNDYRSYSEILQHLQIGISSLSSFYGRNEILTKVKDYIKSNSREPFYIDKYLYMKFLTGIIGPGGIGKTFIMSKILKDIRDWVFPEKYIVIIRFLGTTPKSTNIITLLTDCCKQLRKTFTKIYQVEINDEVMTQQLKPKTEQVLEFDDHQYILNLSKEEIPTKLLDLSKYFEKLINASNQTHPIVILFDGLDQLSNSNSSQQMSWLPVKLAEYTKVIISSKSSPLDIVATLKALIKNENNFEIIKKIDKDGGMNMLRSVLIKKKEDYNDELYDVHFRSTLKPEQKNAFNALENVISFFLGNNRSENYKDLIEELWIKYQEMNCLYSIKMHYLECHLDFFALNCGMWSTEKSEQFHQTMMLYEKRLFSLKKEGNVNVGLNKTVYIAGENINGTINIECSKTTRLEKICIKIHGIVLVKVYEGKHNTKRIFKQPFYTTQTNLEHCATQLTVGINTLPFSVTLLNNSNSMLTTSCNITDGSVCYKLKIDINGEEKFDTYITIIATYLPTTDLSKFSGSAYVNETECCQAGPLIISASIDHKLIQFGQICTLSYNIENKNQSKYQIYLKLIRCIILTAQGRIATEIIPLFTKKLGILEPGDYMNNKEVLNLDSTFLPTYPSIPNSIEAFDYFEIYGEKGICFNTRAKIDIVIIN</sequence>
<dbReference type="InterPro" id="IPR007111">
    <property type="entry name" value="NACHT_NTPase"/>
</dbReference>
<dbReference type="Pfam" id="PF05729">
    <property type="entry name" value="NACHT"/>
    <property type="match status" value="1"/>
</dbReference>